<dbReference type="RefSeq" id="WP_277862936.1">
    <property type="nucleotide sequence ID" value="NZ_JARRAG010000002.1"/>
</dbReference>
<dbReference type="InterPro" id="IPR010869">
    <property type="entry name" value="DUF1501"/>
</dbReference>
<protein>
    <submittedName>
        <fullName evidence="1">DUF1501 domain-containing protein</fullName>
    </submittedName>
</protein>
<dbReference type="Proteomes" id="UP001216907">
    <property type="component" value="Unassembled WGS sequence"/>
</dbReference>
<name>A0ABT6FGE0_9BACT</name>
<reference evidence="1 2" key="1">
    <citation type="submission" date="2023-03" db="EMBL/GenBank/DDBJ databases">
        <title>Paludisphaera mucosa sp. nov. a novel planctomycete from northern fen.</title>
        <authorList>
            <person name="Ivanova A."/>
        </authorList>
    </citation>
    <scope>NUCLEOTIDE SEQUENCE [LARGE SCALE GENOMIC DNA]</scope>
    <source>
        <strain evidence="1 2">Pla2</strain>
    </source>
</reference>
<dbReference type="PROSITE" id="PS51318">
    <property type="entry name" value="TAT"/>
    <property type="match status" value="1"/>
</dbReference>
<dbReference type="Gene3D" id="3.40.720.10">
    <property type="entry name" value="Alkaline Phosphatase, subunit A"/>
    <property type="match status" value="1"/>
</dbReference>
<comment type="caution">
    <text evidence="1">The sequence shown here is derived from an EMBL/GenBank/DDBJ whole genome shotgun (WGS) entry which is preliminary data.</text>
</comment>
<dbReference type="SUPFAM" id="SSF53649">
    <property type="entry name" value="Alkaline phosphatase-like"/>
    <property type="match status" value="1"/>
</dbReference>
<dbReference type="EMBL" id="JARRAG010000002">
    <property type="protein sequence ID" value="MDG3006642.1"/>
    <property type="molecule type" value="Genomic_DNA"/>
</dbReference>
<dbReference type="Pfam" id="PF07394">
    <property type="entry name" value="DUF1501"/>
    <property type="match status" value="1"/>
</dbReference>
<evidence type="ECO:0000313" key="1">
    <source>
        <dbReference type="EMBL" id="MDG3006642.1"/>
    </source>
</evidence>
<dbReference type="PANTHER" id="PTHR43737">
    <property type="entry name" value="BLL7424 PROTEIN"/>
    <property type="match status" value="1"/>
</dbReference>
<dbReference type="PANTHER" id="PTHR43737:SF1">
    <property type="entry name" value="DUF1501 DOMAIN-CONTAINING PROTEIN"/>
    <property type="match status" value="1"/>
</dbReference>
<proteinExistence type="predicted"/>
<accession>A0ABT6FGE0</accession>
<dbReference type="InterPro" id="IPR006311">
    <property type="entry name" value="TAT_signal"/>
</dbReference>
<gene>
    <name evidence="1" type="ORF">PZE19_22960</name>
</gene>
<dbReference type="InterPro" id="IPR017850">
    <property type="entry name" value="Alkaline_phosphatase_core_sf"/>
</dbReference>
<keyword evidence="2" id="KW-1185">Reference proteome</keyword>
<organism evidence="1 2">
    <name type="scientific">Paludisphaera mucosa</name>
    <dbReference type="NCBI Taxonomy" id="3030827"/>
    <lineage>
        <taxon>Bacteria</taxon>
        <taxon>Pseudomonadati</taxon>
        <taxon>Planctomycetota</taxon>
        <taxon>Planctomycetia</taxon>
        <taxon>Isosphaerales</taxon>
        <taxon>Isosphaeraceae</taxon>
        <taxon>Paludisphaera</taxon>
    </lineage>
</organism>
<evidence type="ECO:0000313" key="2">
    <source>
        <dbReference type="Proteomes" id="UP001216907"/>
    </source>
</evidence>
<sequence length="482" mass="52813">MLNIQGRPRRVCDGLTRRDVLRAGGAGLLGTSLSTLLAAEEAGRVAGPRAKSVLFLFLFGGPSQLETFDLKPDAASGIRGPYRPIASRTPGLQICEHLPRLAELSDRFAVIRTMTHRSNDHNACHYIQTGHPLPQAQRGAAGVDATGQDWPAMGSVVEYLDRLGDADRPEDQRRDFPSYVYLPNPLGHIQGYDRAGGYAGWLGGTYDALATHIAKRGPDDNPYFRDCDDEELDFRIQGLDGPALMTLDRTRRRVGLLDQFDAARARLDQAQSTREFGRLQARAVRLMTSTAMRSAFDIRQEPERIRDRYGRHLFGQSALMGRRMIEAGARFVTVVWDCPDGYSWDSHTGSHDVGRHLLPGLDQTLSALIEDMNARGLLDETLIVCLGEMGRTPRPDTSTWGRGHWSHCFPAVLAGAGIRGGVAYGRSDKDAAYPSDHPVSPEDLAATVFHALGIAPDDRVSDPLGRPVAVMDGGRPLVELFG</sequence>